<reference evidence="3 4" key="1">
    <citation type="submission" date="2023-11" db="EMBL/GenBank/DDBJ databases">
        <title>Actinomadura monticuli sp. nov., isolated from volcanic ash.</title>
        <authorList>
            <person name="Lee S.D."/>
            <person name="Yang H."/>
            <person name="Kim I.S."/>
        </authorList>
    </citation>
    <scope>NUCLEOTIDE SEQUENCE [LARGE SCALE GENOMIC DNA]</scope>
    <source>
        <strain evidence="3 4">DSM 45346</strain>
    </source>
</reference>
<accession>A0ABV4QUX2</accession>
<keyword evidence="2" id="KW-1133">Transmembrane helix</keyword>
<name>A0ABV4QUX2_9ACTN</name>
<feature type="compositionally biased region" description="Basic and acidic residues" evidence="1">
    <location>
        <begin position="170"/>
        <end position="187"/>
    </location>
</feature>
<dbReference type="Pfam" id="PF13576">
    <property type="entry name" value="Pentapeptide_3"/>
    <property type="match status" value="2"/>
</dbReference>
<evidence type="ECO:0000313" key="4">
    <source>
        <dbReference type="Proteomes" id="UP001569904"/>
    </source>
</evidence>
<feature type="transmembrane region" description="Helical" evidence="2">
    <location>
        <begin position="28"/>
        <end position="50"/>
    </location>
</feature>
<keyword evidence="2" id="KW-0472">Membrane</keyword>
<protein>
    <submittedName>
        <fullName evidence="3">Pentapeptide repeat-containing protein</fullName>
    </submittedName>
</protein>
<feature type="transmembrane region" description="Helical" evidence="2">
    <location>
        <begin position="70"/>
        <end position="91"/>
    </location>
</feature>
<dbReference type="RefSeq" id="WP_371940724.1">
    <property type="nucleotide sequence ID" value="NZ_JAXCEH010000005.1"/>
</dbReference>
<evidence type="ECO:0000256" key="2">
    <source>
        <dbReference type="SAM" id="Phobius"/>
    </source>
</evidence>
<comment type="caution">
    <text evidence="3">The sequence shown here is derived from an EMBL/GenBank/DDBJ whole genome shotgun (WGS) entry which is preliminary data.</text>
</comment>
<evidence type="ECO:0000313" key="3">
    <source>
        <dbReference type="EMBL" id="MFA1554334.1"/>
    </source>
</evidence>
<dbReference type="Gene3D" id="2.160.20.80">
    <property type="entry name" value="E3 ubiquitin-protein ligase SopA"/>
    <property type="match status" value="1"/>
</dbReference>
<keyword evidence="4" id="KW-1185">Reference proteome</keyword>
<gene>
    <name evidence="3" type="ORF">SM436_11620</name>
</gene>
<dbReference type="InterPro" id="IPR001646">
    <property type="entry name" value="5peptide_repeat"/>
</dbReference>
<organism evidence="3 4">
    <name type="scientific">Actinomadura chokoriensis</name>
    <dbReference type="NCBI Taxonomy" id="454156"/>
    <lineage>
        <taxon>Bacteria</taxon>
        <taxon>Bacillati</taxon>
        <taxon>Actinomycetota</taxon>
        <taxon>Actinomycetes</taxon>
        <taxon>Streptosporangiales</taxon>
        <taxon>Thermomonosporaceae</taxon>
        <taxon>Actinomadura</taxon>
    </lineage>
</organism>
<dbReference type="EMBL" id="JAXCEH010000005">
    <property type="protein sequence ID" value="MFA1554334.1"/>
    <property type="molecule type" value="Genomic_DNA"/>
</dbReference>
<proteinExistence type="predicted"/>
<keyword evidence="2" id="KW-0812">Transmembrane</keyword>
<sequence>MGRRKQTPEYRPIKDAHKTLGLWSIRRALTFAFTAAVVLLVAAWFLLLWLLGSPTHAEPMPLDTKDVLELLKLVFALVAGVGALVALVTAYRRQRVDEAAGERAERVQAHVEYGQAVELLGHDKAAVRLGGLYSLERLAQDHPYYRQTVTDVVCSYLRMPFKSPFTDHGGQADRSRQPDDHTPHDPETSDAPLQELQVRLTAQRLLKRHLTITSPDQEPPPTYWGGINIDLTGAHLVDFEFTHCRPREARFLEAHFNGVSVFDGAHFDGPVWFNRALFSGSASFMGARFSGITGFFKVRFGETSFDLVNFGEIAMFAMSHFNGNVEFFGAHFENDAFFDNIHCKGDASFKNAQFGRQVHFREARFGGTASFEEAHFRDEPDFAEAVASYPNDDHVWPRCWRAQAIAGDAAQLTRCS</sequence>
<feature type="region of interest" description="Disordered" evidence="1">
    <location>
        <begin position="165"/>
        <end position="194"/>
    </location>
</feature>
<evidence type="ECO:0000256" key="1">
    <source>
        <dbReference type="SAM" id="MobiDB-lite"/>
    </source>
</evidence>
<dbReference type="Proteomes" id="UP001569904">
    <property type="component" value="Unassembled WGS sequence"/>
</dbReference>